<evidence type="ECO:0000259" key="1">
    <source>
        <dbReference type="Pfam" id="PF20241"/>
    </source>
</evidence>
<dbReference type="AlphaFoldDB" id="A0A3L6SX15"/>
<dbReference type="STRING" id="4540.A0A3L6SX15"/>
<dbReference type="EMBL" id="PQIB02000003">
    <property type="protein sequence ID" value="RLN28065.1"/>
    <property type="molecule type" value="Genomic_DNA"/>
</dbReference>
<evidence type="ECO:0000313" key="3">
    <source>
        <dbReference type="Proteomes" id="UP000275267"/>
    </source>
</evidence>
<name>A0A3L6SX15_PANMI</name>
<feature type="domain" description="DUF6598" evidence="1">
    <location>
        <begin position="161"/>
        <end position="196"/>
    </location>
</feature>
<sequence>MKGSICIQWKLRGASIHVASFNHPGYWVWFGSVRVNHNNCKLGVHRQVLDARSTKAFQLANKSPLHQTVPFHWKYRHERSIRLMAHLDRGKNVMWYTGIDVPVSSCRVCPSRQPSTDFARPRFCSYGYNLAYFDFNRESSTGPGPPFLELAPSKHKLLEGSVNVVSLTVHESDVGYPVRVFGTVLARDQVDYKCVYHVQA</sequence>
<dbReference type="Pfam" id="PF20241">
    <property type="entry name" value="DUF6598"/>
    <property type="match status" value="1"/>
</dbReference>
<protein>
    <recommendedName>
        <fullName evidence="1">DUF6598 domain-containing protein</fullName>
    </recommendedName>
</protein>
<evidence type="ECO:0000313" key="2">
    <source>
        <dbReference type="EMBL" id="RLN28065.1"/>
    </source>
</evidence>
<accession>A0A3L6SX15</accession>
<dbReference type="Proteomes" id="UP000275267">
    <property type="component" value="Unassembled WGS sequence"/>
</dbReference>
<proteinExistence type="predicted"/>
<reference evidence="3" key="1">
    <citation type="journal article" date="2019" name="Nat. Commun.">
        <title>The genome of broomcorn millet.</title>
        <authorList>
            <person name="Zou C."/>
            <person name="Miki D."/>
            <person name="Li D."/>
            <person name="Tang Q."/>
            <person name="Xiao L."/>
            <person name="Rajput S."/>
            <person name="Deng P."/>
            <person name="Jia W."/>
            <person name="Huang R."/>
            <person name="Zhang M."/>
            <person name="Sun Y."/>
            <person name="Hu J."/>
            <person name="Fu X."/>
            <person name="Schnable P.S."/>
            <person name="Li F."/>
            <person name="Zhang H."/>
            <person name="Feng B."/>
            <person name="Zhu X."/>
            <person name="Liu R."/>
            <person name="Schnable J.C."/>
            <person name="Zhu J.-K."/>
            <person name="Zhang H."/>
        </authorList>
    </citation>
    <scope>NUCLEOTIDE SEQUENCE [LARGE SCALE GENOMIC DNA]</scope>
</reference>
<dbReference type="InterPro" id="IPR046533">
    <property type="entry name" value="DUF6598"/>
</dbReference>
<organism evidence="2 3">
    <name type="scientific">Panicum miliaceum</name>
    <name type="common">Proso millet</name>
    <name type="synonym">Broomcorn millet</name>
    <dbReference type="NCBI Taxonomy" id="4540"/>
    <lineage>
        <taxon>Eukaryota</taxon>
        <taxon>Viridiplantae</taxon>
        <taxon>Streptophyta</taxon>
        <taxon>Embryophyta</taxon>
        <taxon>Tracheophyta</taxon>
        <taxon>Spermatophyta</taxon>
        <taxon>Magnoliopsida</taxon>
        <taxon>Liliopsida</taxon>
        <taxon>Poales</taxon>
        <taxon>Poaceae</taxon>
        <taxon>PACMAD clade</taxon>
        <taxon>Panicoideae</taxon>
        <taxon>Panicodae</taxon>
        <taxon>Paniceae</taxon>
        <taxon>Panicinae</taxon>
        <taxon>Panicum</taxon>
        <taxon>Panicum sect. Panicum</taxon>
    </lineage>
</organism>
<comment type="caution">
    <text evidence="2">The sequence shown here is derived from an EMBL/GenBank/DDBJ whole genome shotgun (WGS) entry which is preliminary data.</text>
</comment>
<gene>
    <name evidence="2" type="ORF">C2845_PM05G28130</name>
</gene>
<keyword evidence="3" id="KW-1185">Reference proteome</keyword>
<dbReference type="OrthoDB" id="686435at2759"/>